<dbReference type="RefSeq" id="WP_329078701.1">
    <property type="nucleotide sequence ID" value="NZ_CP109495.1"/>
</dbReference>
<protein>
    <submittedName>
        <fullName evidence="1">HNH endonuclease</fullName>
    </submittedName>
</protein>
<keyword evidence="2" id="KW-1185">Reference proteome</keyword>
<organism evidence="1 2">
    <name type="scientific">Streptomyces niveus</name>
    <name type="common">Streptomyces spheroides</name>
    <dbReference type="NCBI Taxonomy" id="193462"/>
    <lineage>
        <taxon>Bacteria</taxon>
        <taxon>Bacillati</taxon>
        <taxon>Actinomycetota</taxon>
        <taxon>Actinomycetes</taxon>
        <taxon>Kitasatosporales</taxon>
        <taxon>Streptomycetaceae</taxon>
        <taxon>Streptomyces</taxon>
    </lineage>
</organism>
<dbReference type="EMBL" id="CP109495">
    <property type="protein sequence ID" value="WUX55025.1"/>
    <property type="molecule type" value="Genomic_DNA"/>
</dbReference>
<accession>A0ABZ2ACJ6</accession>
<proteinExistence type="predicted"/>
<name>A0ABZ2ACJ6_STRNV</name>
<keyword evidence="1" id="KW-0540">Nuclease</keyword>
<dbReference type="Proteomes" id="UP001432209">
    <property type="component" value="Chromosome"/>
</dbReference>
<reference evidence="1" key="1">
    <citation type="submission" date="2022-10" db="EMBL/GenBank/DDBJ databases">
        <title>The complete genomes of actinobacterial strains from the NBC collection.</title>
        <authorList>
            <person name="Joergensen T.S."/>
            <person name="Alvarez Arevalo M."/>
            <person name="Sterndorff E.B."/>
            <person name="Faurdal D."/>
            <person name="Vuksanovic O."/>
            <person name="Mourched A.-S."/>
            <person name="Charusanti P."/>
            <person name="Shaw S."/>
            <person name="Blin K."/>
            <person name="Weber T."/>
        </authorList>
    </citation>
    <scope>NUCLEOTIDE SEQUENCE</scope>
    <source>
        <strain evidence="1">NBC_01432</strain>
    </source>
</reference>
<evidence type="ECO:0000313" key="1">
    <source>
        <dbReference type="EMBL" id="WUX55025.1"/>
    </source>
</evidence>
<dbReference type="GO" id="GO:0004519">
    <property type="term" value="F:endonuclease activity"/>
    <property type="evidence" value="ECO:0007669"/>
    <property type="project" value="UniProtKB-KW"/>
</dbReference>
<keyword evidence="1" id="KW-0255">Endonuclease</keyword>
<sequence>MGETYNGDRLASAVAQSVNWSDLMRRLGLKVSGGQRRVLQAKVNELGLDTSHFKQRSPWRKYPDEAIAAAAATSTTLREVVTKLGAAPATGTLSHMARRIAAAGIDISHFPGLNREQIDLPFTADELTVAAAATNSVRGIARLLGVPEDSRSRAVLGRMLREHAIDTGHFRNRRPAIDAKALRAAVLTSASYADVMRALGLTVNDTNHRRVRRVAAQLGLDTSHFRRRAWGTVQVPKPRRPVAPDVLVVSPKGSPRVNRARLHRALQEIDVPYACARCGNTGEWLGESITLPIDHISGDWLDNRRENLRYLCPNCHALTDTWCRNRHRGRTADSP</sequence>
<evidence type="ECO:0000313" key="2">
    <source>
        <dbReference type="Proteomes" id="UP001432209"/>
    </source>
</evidence>
<keyword evidence="1" id="KW-0378">Hydrolase</keyword>
<gene>
    <name evidence="1" type="ORF">OG442_27775</name>
</gene>